<evidence type="ECO:0000256" key="1">
    <source>
        <dbReference type="SAM" id="MobiDB-lite"/>
    </source>
</evidence>
<proteinExistence type="predicted"/>
<protein>
    <submittedName>
        <fullName evidence="2">Uncharacterized protein</fullName>
    </submittedName>
</protein>
<reference evidence="2" key="2">
    <citation type="submission" date="2022-01" db="EMBL/GenBank/DDBJ databases">
        <authorList>
            <person name="Yamashiro T."/>
            <person name="Shiraishi A."/>
            <person name="Satake H."/>
            <person name="Nakayama K."/>
        </authorList>
    </citation>
    <scope>NUCLEOTIDE SEQUENCE</scope>
</reference>
<organism evidence="2 3">
    <name type="scientific">Tanacetum coccineum</name>
    <dbReference type="NCBI Taxonomy" id="301880"/>
    <lineage>
        <taxon>Eukaryota</taxon>
        <taxon>Viridiplantae</taxon>
        <taxon>Streptophyta</taxon>
        <taxon>Embryophyta</taxon>
        <taxon>Tracheophyta</taxon>
        <taxon>Spermatophyta</taxon>
        <taxon>Magnoliopsida</taxon>
        <taxon>eudicotyledons</taxon>
        <taxon>Gunneridae</taxon>
        <taxon>Pentapetalae</taxon>
        <taxon>asterids</taxon>
        <taxon>campanulids</taxon>
        <taxon>Asterales</taxon>
        <taxon>Asteraceae</taxon>
        <taxon>Asteroideae</taxon>
        <taxon>Anthemideae</taxon>
        <taxon>Anthemidinae</taxon>
        <taxon>Tanacetum</taxon>
    </lineage>
</organism>
<evidence type="ECO:0000313" key="2">
    <source>
        <dbReference type="EMBL" id="GJS84507.1"/>
    </source>
</evidence>
<feature type="region of interest" description="Disordered" evidence="1">
    <location>
        <begin position="41"/>
        <end position="89"/>
    </location>
</feature>
<evidence type="ECO:0000313" key="3">
    <source>
        <dbReference type="Proteomes" id="UP001151760"/>
    </source>
</evidence>
<gene>
    <name evidence="2" type="ORF">Tco_0751048</name>
</gene>
<feature type="compositionally biased region" description="Basic and acidic residues" evidence="1">
    <location>
        <begin position="46"/>
        <end position="55"/>
    </location>
</feature>
<keyword evidence="3" id="KW-1185">Reference proteome</keyword>
<accession>A0ABQ4Z657</accession>
<name>A0ABQ4Z657_9ASTR</name>
<sequence length="89" mass="9748">MDDVGDIGGRHSTGHFILGYDGLPLQPVDNVTRFHTRISRRIPGRSTRDDEKEVGTVRLSYGTGGDDGVDVDGDSSRDEANDVDEDEEE</sequence>
<comment type="caution">
    <text evidence="2">The sequence shown here is derived from an EMBL/GenBank/DDBJ whole genome shotgun (WGS) entry which is preliminary data.</text>
</comment>
<dbReference type="EMBL" id="BQNB010010979">
    <property type="protein sequence ID" value="GJS84507.1"/>
    <property type="molecule type" value="Genomic_DNA"/>
</dbReference>
<reference evidence="2" key="1">
    <citation type="journal article" date="2022" name="Int. J. Mol. Sci.">
        <title>Draft Genome of Tanacetum Coccineum: Genomic Comparison of Closely Related Tanacetum-Family Plants.</title>
        <authorList>
            <person name="Yamashiro T."/>
            <person name="Shiraishi A."/>
            <person name="Nakayama K."/>
            <person name="Satake H."/>
        </authorList>
    </citation>
    <scope>NUCLEOTIDE SEQUENCE</scope>
</reference>
<dbReference type="Proteomes" id="UP001151760">
    <property type="component" value="Unassembled WGS sequence"/>
</dbReference>